<sequence length="225" mass="23953">MKLRKLNLIALAILPTITTVAVSCGNSENKTKELDALKAYVNENKVEALLSGVTIVATEDEAKPENVEEGKKVILQSDVDAYKVTWQTANGVTEESKAKEAKTALENAVTVLKGKIVTGTKVTTPTTEIDTLKAYLPTVSVGKLKEAGQLLDSTKVEIVESLPGADTYEIGTFKVLKSDVEAYGAVWNDANGSGVTNDQAAAKQQAVKDALEALKTKLVEGTKTE</sequence>
<feature type="signal peptide" evidence="1">
    <location>
        <begin position="1"/>
        <end position="21"/>
    </location>
</feature>
<dbReference type="EMBL" id="CP101808">
    <property type="protein sequence ID" value="UUD36940.1"/>
    <property type="molecule type" value="Genomic_DNA"/>
</dbReference>
<reference evidence="2" key="1">
    <citation type="submission" date="2022-07" db="EMBL/GenBank/DDBJ databases">
        <title>Complete genome of Mycoplasma equigenitalium type strain T37.</title>
        <authorList>
            <person name="Spergser J."/>
        </authorList>
    </citation>
    <scope>NUCLEOTIDE SEQUENCE</scope>
    <source>
        <strain evidence="2">T37</strain>
    </source>
</reference>
<dbReference type="RefSeq" id="WP_129722741.1">
    <property type="nucleotide sequence ID" value="NZ_CP101808.1"/>
</dbReference>
<evidence type="ECO:0000256" key="1">
    <source>
        <dbReference type="SAM" id="SignalP"/>
    </source>
</evidence>
<gene>
    <name evidence="2" type="ORF">NPA09_03510</name>
</gene>
<protein>
    <recommendedName>
        <fullName evidence="4">Lipoprotein</fullName>
    </recommendedName>
</protein>
<feature type="chain" id="PRO_5046800612" description="Lipoprotein" evidence="1">
    <location>
        <begin position="22"/>
        <end position="225"/>
    </location>
</feature>
<name>A0ABY5J4P9_9BACT</name>
<organism evidence="2 3">
    <name type="scientific">Mycoplasmopsis equigenitalium</name>
    <dbReference type="NCBI Taxonomy" id="114883"/>
    <lineage>
        <taxon>Bacteria</taxon>
        <taxon>Bacillati</taxon>
        <taxon>Mycoplasmatota</taxon>
        <taxon>Mycoplasmoidales</taxon>
        <taxon>Metamycoplasmataceae</taxon>
        <taxon>Mycoplasmopsis</taxon>
    </lineage>
</organism>
<accession>A0ABY5J4P9</accession>
<evidence type="ECO:0000313" key="3">
    <source>
        <dbReference type="Proteomes" id="UP001059576"/>
    </source>
</evidence>
<dbReference type="PROSITE" id="PS51257">
    <property type="entry name" value="PROKAR_LIPOPROTEIN"/>
    <property type="match status" value="1"/>
</dbReference>
<evidence type="ECO:0008006" key="4">
    <source>
        <dbReference type="Google" id="ProtNLM"/>
    </source>
</evidence>
<evidence type="ECO:0000313" key="2">
    <source>
        <dbReference type="EMBL" id="UUD36940.1"/>
    </source>
</evidence>
<keyword evidence="1" id="KW-0732">Signal</keyword>
<keyword evidence="3" id="KW-1185">Reference proteome</keyword>
<dbReference type="Proteomes" id="UP001059576">
    <property type="component" value="Chromosome"/>
</dbReference>
<proteinExistence type="predicted"/>